<feature type="binding site" evidence="15">
    <location>
        <position position="145"/>
    </location>
    <ligand>
        <name>S-adenosyl-L-methionine</name>
        <dbReference type="ChEBI" id="CHEBI:59789"/>
    </ligand>
</feature>
<dbReference type="PROSITE" id="PS51689">
    <property type="entry name" value="SAM_RNA_A_N6_MT"/>
    <property type="match status" value="1"/>
</dbReference>
<evidence type="ECO:0000256" key="4">
    <source>
        <dbReference type="ARBA" id="ARBA00022603"/>
    </source>
</evidence>
<dbReference type="EMBL" id="JACMRX010000004">
    <property type="protein sequence ID" value="KAF7990938.1"/>
    <property type="molecule type" value="Genomic_DNA"/>
</dbReference>
<keyword evidence="8" id="KW-0809">Transit peptide</keyword>
<evidence type="ECO:0000256" key="1">
    <source>
        <dbReference type="ARBA" id="ARBA00004173"/>
    </source>
</evidence>
<dbReference type="GO" id="GO:0006391">
    <property type="term" value="P:transcription initiation at mitochondrial promoter"/>
    <property type="evidence" value="ECO:0007669"/>
    <property type="project" value="TreeGrafter"/>
</dbReference>
<dbReference type="SUPFAM" id="SSF53335">
    <property type="entry name" value="S-adenosyl-L-methionine-dependent methyltransferases"/>
    <property type="match status" value="1"/>
</dbReference>
<dbReference type="OrthoDB" id="9895503at2759"/>
<dbReference type="Gene3D" id="3.40.50.150">
    <property type="entry name" value="Vaccinia Virus protein VP39"/>
    <property type="match status" value="1"/>
</dbReference>
<reference evidence="16 17" key="1">
    <citation type="submission" date="2020-08" db="EMBL/GenBank/DDBJ databases">
        <title>Aphidius gifuensis genome sequencing and assembly.</title>
        <authorList>
            <person name="Du Z."/>
        </authorList>
    </citation>
    <scope>NUCLEOTIDE SEQUENCE [LARGE SCALE GENOMIC DNA]</scope>
    <source>
        <strain evidence="16">YNYX2018</strain>
        <tissue evidence="16">Adults</tissue>
    </source>
</reference>
<feature type="binding site" evidence="15">
    <location>
        <position position="68"/>
    </location>
    <ligand>
        <name>S-adenosyl-L-methionine</name>
        <dbReference type="ChEBI" id="CHEBI:59789"/>
    </ligand>
</feature>
<dbReference type="GO" id="GO:0000179">
    <property type="term" value="F:rRNA (adenine-N6,N6-)-dimethyltransferase activity"/>
    <property type="evidence" value="ECO:0007669"/>
    <property type="project" value="UniProtKB-UniRule"/>
</dbReference>
<evidence type="ECO:0000256" key="10">
    <source>
        <dbReference type="ARBA" id="ARBA00023128"/>
    </source>
</evidence>
<evidence type="ECO:0000256" key="9">
    <source>
        <dbReference type="ARBA" id="ARBA00023015"/>
    </source>
</evidence>
<accession>A0A834XQY2</accession>
<dbReference type="PIRSF" id="PIRSF027833">
    <property type="entry name" value="MtTFB2"/>
    <property type="match status" value="1"/>
</dbReference>
<keyword evidence="11" id="KW-0804">Transcription</keyword>
<evidence type="ECO:0000256" key="5">
    <source>
        <dbReference type="ARBA" id="ARBA00022679"/>
    </source>
</evidence>
<name>A0A834XQY2_APHGI</name>
<evidence type="ECO:0000256" key="3">
    <source>
        <dbReference type="ARBA" id="ARBA00022552"/>
    </source>
</evidence>
<evidence type="ECO:0000256" key="2">
    <source>
        <dbReference type="ARBA" id="ARBA00018369"/>
    </source>
</evidence>
<dbReference type="PANTHER" id="PTHR11727">
    <property type="entry name" value="DIMETHYLADENOSINE TRANSFERASE"/>
    <property type="match status" value="1"/>
</dbReference>
<keyword evidence="17" id="KW-1185">Reference proteome</keyword>
<comment type="subcellular location">
    <subcellularLocation>
        <location evidence="1">Mitochondrion</location>
    </subcellularLocation>
</comment>
<dbReference type="Proteomes" id="UP000639338">
    <property type="component" value="Unassembled WGS sequence"/>
</dbReference>
<sequence>MFQIAKRLTSHLETSRYFYDHLKFIKKCYCTTISQTINDEKLQEPNVDNKNLTLPKIKKVPKVDGLRLNDKNIAKKFVDLIRNDLTNDSSSFYAELNPGLGYLTNELLNSDIPVLHLYEKITDYNEDLQKINDEHNDRLDIRNYDFLKLAKTEFIDDVTNSKKLSNLLDGIPVKEWTSDPAIKIIGAVPNMSFFYYLQYSLIDKCLSKFGRIVLNVAILPSMSLAFQDVPENTVFHRAKNIFLRNMFDYKYLDSVPRKSFYPEQFKKLKQRNSKYYAQDDELMDIVRIESKRTFFHDNFDSTDAKMFLYFLKIQMKRKDTRIIPSLEKWISGCGPRLIRKNMTIFTTYSELNSTELLDLFNEFKSWPEYKSCQFYEIVNSMIESQSRFRKR</sequence>
<gene>
    <name evidence="16" type="ORF">HCN44_000743</name>
</gene>
<evidence type="ECO:0000256" key="8">
    <source>
        <dbReference type="ARBA" id="ARBA00022946"/>
    </source>
</evidence>
<proteinExistence type="inferred from homology"/>
<evidence type="ECO:0000256" key="11">
    <source>
        <dbReference type="ARBA" id="ARBA00023163"/>
    </source>
</evidence>
<evidence type="ECO:0000313" key="16">
    <source>
        <dbReference type="EMBL" id="KAF7990938.1"/>
    </source>
</evidence>
<protein>
    <recommendedName>
        <fullName evidence="2">Dimethyladenosine transferase 2, mitochondrial</fullName>
    </recommendedName>
    <alternativeName>
        <fullName evidence="12">Mitochondrial 12S rRNA dimethylase 2</fullName>
    </alternativeName>
    <alternativeName>
        <fullName evidence="13">Mitochondrial transcription factor B2</fullName>
    </alternativeName>
    <alternativeName>
        <fullName evidence="14">S-adenosylmethionine-6-N', N'-adenosyl(rRNA) dimethyltransferase 2</fullName>
    </alternativeName>
</protein>
<keyword evidence="4 15" id="KW-0489">Methyltransferase</keyword>
<keyword evidence="10" id="KW-0496">Mitochondrion</keyword>
<evidence type="ECO:0000256" key="12">
    <source>
        <dbReference type="ARBA" id="ARBA00029708"/>
    </source>
</evidence>
<comment type="caution">
    <text evidence="15">Lacks conserved residue(s) required for the propagation of feature annotation.</text>
</comment>
<evidence type="ECO:0000256" key="15">
    <source>
        <dbReference type="PROSITE-ProRule" id="PRU01026"/>
    </source>
</evidence>
<comment type="similarity">
    <text evidence="15">Belongs to the class I-like SAM-binding methyltransferase superfamily. rRNA adenine N(6)-methyltransferase family.</text>
</comment>
<dbReference type="GO" id="GO:0034246">
    <property type="term" value="F:mitochondrial transcription factor activity"/>
    <property type="evidence" value="ECO:0007669"/>
    <property type="project" value="TreeGrafter"/>
</dbReference>
<dbReference type="GO" id="GO:0003723">
    <property type="term" value="F:RNA binding"/>
    <property type="evidence" value="ECO:0007669"/>
    <property type="project" value="UniProtKB-UniRule"/>
</dbReference>
<keyword evidence="3" id="KW-0698">rRNA processing</keyword>
<dbReference type="GO" id="GO:0005759">
    <property type="term" value="C:mitochondrial matrix"/>
    <property type="evidence" value="ECO:0007669"/>
    <property type="project" value="TreeGrafter"/>
</dbReference>
<evidence type="ECO:0000313" key="17">
    <source>
        <dbReference type="Proteomes" id="UP000639338"/>
    </source>
</evidence>
<evidence type="ECO:0000256" key="13">
    <source>
        <dbReference type="ARBA" id="ARBA00031609"/>
    </source>
</evidence>
<keyword evidence="7 15" id="KW-0694">RNA-binding</keyword>
<keyword evidence="9" id="KW-0805">Transcription regulation</keyword>
<comment type="caution">
    <text evidence="16">The sequence shown here is derived from an EMBL/GenBank/DDBJ whole genome shotgun (WGS) entry which is preliminary data.</text>
</comment>
<dbReference type="AlphaFoldDB" id="A0A834XQY2"/>
<keyword evidence="5 15" id="KW-0808">Transferase</keyword>
<evidence type="ECO:0000256" key="14">
    <source>
        <dbReference type="ARBA" id="ARBA00032796"/>
    </source>
</evidence>
<dbReference type="PANTHER" id="PTHR11727:SF13">
    <property type="entry name" value="DIMETHYLADENOSINE TRANSFERASE 2, MITOCHONDRIAL"/>
    <property type="match status" value="1"/>
</dbReference>
<feature type="binding site" evidence="15">
    <location>
        <position position="119"/>
    </location>
    <ligand>
        <name>S-adenosyl-L-methionine</name>
        <dbReference type="ChEBI" id="CHEBI:59789"/>
    </ligand>
</feature>
<organism evidence="16 17">
    <name type="scientific">Aphidius gifuensis</name>
    <name type="common">Parasitoid wasp</name>
    <dbReference type="NCBI Taxonomy" id="684658"/>
    <lineage>
        <taxon>Eukaryota</taxon>
        <taxon>Metazoa</taxon>
        <taxon>Ecdysozoa</taxon>
        <taxon>Arthropoda</taxon>
        <taxon>Hexapoda</taxon>
        <taxon>Insecta</taxon>
        <taxon>Pterygota</taxon>
        <taxon>Neoptera</taxon>
        <taxon>Endopterygota</taxon>
        <taxon>Hymenoptera</taxon>
        <taxon>Apocrita</taxon>
        <taxon>Ichneumonoidea</taxon>
        <taxon>Braconidae</taxon>
        <taxon>Aphidiinae</taxon>
        <taxon>Aphidius</taxon>
    </lineage>
</organism>
<feature type="binding site" evidence="15">
    <location>
        <position position="187"/>
    </location>
    <ligand>
        <name>S-adenosyl-L-methionine</name>
        <dbReference type="ChEBI" id="CHEBI:59789"/>
    </ligand>
</feature>
<dbReference type="InterPro" id="IPR001737">
    <property type="entry name" value="KsgA/Erm"/>
</dbReference>
<keyword evidence="6 15" id="KW-0949">S-adenosyl-L-methionine</keyword>
<dbReference type="InterPro" id="IPR029063">
    <property type="entry name" value="SAM-dependent_MTases_sf"/>
</dbReference>
<evidence type="ECO:0000256" key="6">
    <source>
        <dbReference type="ARBA" id="ARBA00022691"/>
    </source>
</evidence>
<evidence type="ECO:0000256" key="7">
    <source>
        <dbReference type="ARBA" id="ARBA00022884"/>
    </source>
</evidence>